<dbReference type="KEGG" id="vg:80527897"/>
<organism evidence="1">
    <name type="scientific">Wenling hoplichthys paramyxovirus</name>
    <dbReference type="NCBI Taxonomy" id="2116453"/>
    <lineage>
        <taxon>Viruses</taxon>
        <taxon>Riboviria</taxon>
        <taxon>Orthornavirae</taxon>
        <taxon>Negarnaviricota</taxon>
        <taxon>Haploviricotina</taxon>
        <taxon>Monjiviricetes</taxon>
        <taxon>Mononegavirales</taxon>
        <taxon>Paramyxoviridae</taxon>
        <taxon>Ichthysvirinae</taxon>
        <taxon>Hoplichthysvirus</taxon>
        <taxon>Hoplichthysvirus hoplichthysis</taxon>
    </lineage>
</organism>
<reference evidence="1" key="1">
    <citation type="journal article" date="2018" name="Nature">
        <title>The evolutionary history of vertebrate RNA viruses.</title>
        <authorList>
            <person name="Shi M."/>
            <person name="Lin X.D."/>
            <person name="Chen X."/>
            <person name="Tian J.H."/>
            <person name="Chen L.J."/>
            <person name="Li K."/>
            <person name="Wang W."/>
            <person name="Eden J.S."/>
            <person name="Shen J.J."/>
            <person name="Liu L."/>
            <person name="Holmes E.C."/>
            <person name="Zhang Y.Z."/>
        </authorList>
    </citation>
    <scope>NUCLEOTIDE SEQUENCE [LARGE SCALE GENOMIC DNA]</scope>
    <source>
        <strain evidence="1">XYXMC57250</strain>
    </source>
</reference>
<name>A0A2P1GN27_9MONO</name>
<dbReference type="GeneID" id="80527897"/>
<accession>A0A2P1GN27</accession>
<dbReference type="EMBL" id="MG600062">
    <property type="protein sequence ID" value="AVM87395.1"/>
    <property type="molecule type" value="Viral_cRNA"/>
</dbReference>
<dbReference type="RefSeq" id="YP_010790499.1">
    <property type="nucleotide sequence ID" value="NC_075441.1"/>
</dbReference>
<dbReference type="Proteomes" id="UP000297191">
    <property type="component" value="Segment"/>
</dbReference>
<evidence type="ECO:0000313" key="1">
    <source>
        <dbReference type="EMBL" id="AVM87395.1"/>
    </source>
</evidence>
<sequence>MSIIYHIHKPGGGYFISEPSKITSLFDLENTENLLTSDSVYMSPQPSKICIKEFRCTPRLTDILAPIEIQDTGEVEIITYKQDCAESTHKVCAAHLAAFCTGSVSICAGNLVEPISDIQGGFLVSTRKERSIIWGPGGEIGHVPRAPWRVRPVLFRLGIKIGVDLSDEQSFLGSYEGLLSVKKEGQSQRISENSYHRGHRRAVG</sequence>
<proteinExistence type="predicted"/>
<protein>
    <submittedName>
        <fullName evidence="1">Uncharacterized protein</fullName>
    </submittedName>
</protein>
<evidence type="ECO:0000313" key="2">
    <source>
        <dbReference type="Proteomes" id="UP000297191"/>
    </source>
</evidence>
<keyword evidence="2" id="KW-1185">Reference proteome</keyword>